<evidence type="ECO:0000256" key="4">
    <source>
        <dbReference type="ARBA" id="ARBA00022857"/>
    </source>
</evidence>
<feature type="binding site" evidence="8">
    <location>
        <position position="48"/>
    </location>
    <ligand>
        <name>FMN</name>
        <dbReference type="ChEBI" id="CHEBI:58210"/>
        <note>ligand shared between dimeric partners</note>
    </ligand>
</feature>
<keyword evidence="3 7" id="KW-0288">FMN</keyword>
<reference evidence="10 11" key="1">
    <citation type="submission" date="2018-05" db="EMBL/GenBank/DDBJ databases">
        <title>Genomic Encyclopedia of Type Strains, Phase IV (KMG-IV): sequencing the most valuable type-strain genomes for metagenomic binning, comparative biology and taxonomic classification.</title>
        <authorList>
            <person name="Goeker M."/>
        </authorList>
    </citation>
    <scope>NUCLEOTIDE SEQUENCE [LARGE SCALE GENOMIC DNA]</scope>
    <source>
        <strain evidence="10 11">DSM 3183</strain>
    </source>
</reference>
<accession>A0A2V3VBA4</accession>
<dbReference type="InterPro" id="IPR000415">
    <property type="entry name" value="Nitroreductase-like"/>
</dbReference>
<dbReference type="PANTHER" id="PTHR43821:SF1">
    <property type="entry name" value="NAD(P)H NITROREDUCTASE YDJA-RELATED"/>
    <property type="match status" value="1"/>
</dbReference>
<dbReference type="RefSeq" id="WP_110297073.1">
    <property type="nucleotide sequence ID" value="NZ_QJJM01000001.1"/>
</dbReference>
<dbReference type="EC" id="1.-.-.-" evidence="7"/>
<dbReference type="CDD" id="cd02135">
    <property type="entry name" value="YdjA-like"/>
    <property type="match status" value="1"/>
</dbReference>
<dbReference type="Pfam" id="PF00881">
    <property type="entry name" value="Nitroreductase"/>
    <property type="match status" value="1"/>
</dbReference>
<keyword evidence="4 7" id="KW-0521">NADP</keyword>
<organism evidence="10 11">
    <name type="scientific">Blastomonas natatoria</name>
    <dbReference type="NCBI Taxonomy" id="34015"/>
    <lineage>
        <taxon>Bacteria</taxon>
        <taxon>Pseudomonadati</taxon>
        <taxon>Pseudomonadota</taxon>
        <taxon>Alphaproteobacteria</taxon>
        <taxon>Sphingomonadales</taxon>
        <taxon>Sphingomonadaceae</taxon>
        <taxon>Blastomonas</taxon>
    </lineage>
</organism>
<feature type="binding site" description="in other chain" evidence="8">
    <location>
        <begin position="142"/>
        <end position="144"/>
    </location>
    <ligand>
        <name>FMN</name>
        <dbReference type="ChEBI" id="CHEBI:58210"/>
        <note>ligand shared between dimeric partners</note>
    </ligand>
</feature>
<dbReference type="SUPFAM" id="SSF55469">
    <property type="entry name" value="FMN-dependent nitroreductase-like"/>
    <property type="match status" value="1"/>
</dbReference>
<evidence type="ECO:0000256" key="7">
    <source>
        <dbReference type="PIRNR" id="PIRNR000232"/>
    </source>
</evidence>
<dbReference type="AlphaFoldDB" id="A0A2V3VBA4"/>
<evidence type="ECO:0000256" key="5">
    <source>
        <dbReference type="ARBA" id="ARBA00023002"/>
    </source>
</evidence>
<keyword evidence="11" id="KW-1185">Reference proteome</keyword>
<dbReference type="OrthoDB" id="9804207at2"/>
<dbReference type="InterPro" id="IPR029479">
    <property type="entry name" value="Nitroreductase"/>
</dbReference>
<sequence>MTEFNDLSSLPRYLASRRSGRPRDMIAPGPDAAQIREIVRMALRTPDHGKLNPWRVVHVASDRRDAFAAKLTSAYRAEKPEAGRLEIEAMETFARQAPELLVVLYSPRESSKIPLWEQQLSAGAFVMNLLHAVHAHSFVGGWITGWPSYSDAVRDLFGVAPEQIAGFVFVGSSSQPLEERPRPELDAVLSAWVPGAG</sequence>
<name>A0A2V3VBA4_9SPHN</name>
<comment type="caution">
    <text evidence="10">The sequence shown here is derived from an EMBL/GenBank/DDBJ whole genome shotgun (WGS) entry which is preliminary data.</text>
</comment>
<keyword evidence="6 7" id="KW-0520">NAD</keyword>
<evidence type="ECO:0000256" key="3">
    <source>
        <dbReference type="ARBA" id="ARBA00022643"/>
    </source>
</evidence>
<feature type="binding site" evidence="8">
    <location>
        <position position="44"/>
    </location>
    <ligand>
        <name>FMN</name>
        <dbReference type="ChEBI" id="CHEBI:58210"/>
        <note>ligand shared between dimeric partners</note>
    </ligand>
</feature>
<dbReference type="GO" id="GO:0016491">
    <property type="term" value="F:oxidoreductase activity"/>
    <property type="evidence" value="ECO:0007669"/>
    <property type="project" value="UniProtKB-UniRule"/>
</dbReference>
<keyword evidence="5 7" id="KW-0560">Oxidoreductase</keyword>
<evidence type="ECO:0000256" key="1">
    <source>
        <dbReference type="ARBA" id="ARBA00007118"/>
    </source>
</evidence>
<dbReference type="EMBL" id="QJJM01000001">
    <property type="protein sequence ID" value="PXW79096.1"/>
    <property type="molecule type" value="Genomic_DNA"/>
</dbReference>
<feature type="binding site" description="in other chain" evidence="8">
    <location>
        <begin position="17"/>
        <end position="19"/>
    </location>
    <ligand>
        <name>FMN</name>
        <dbReference type="ChEBI" id="CHEBI:58210"/>
        <note>ligand shared between dimeric partners</note>
    </ligand>
</feature>
<dbReference type="PIRSF" id="PIRSF000232">
    <property type="entry name" value="YdjA"/>
    <property type="match status" value="1"/>
</dbReference>
<keyword evidence="2 7" id="KW-0285">Flavoprotein</keyword>
<evidence type="ECO:0000256" key="6">
    <source>
        <dbReference type="ARBA" id="ARBA00023027"/>
    </source>
</evidence>
<dbReference type="PANTHER" id="PTHR43821">
    <property type="entry name" value="NAD(P)H NITROREDUCTASE YDJA-RELATED"/>
    <property type="match status" value="1"/>
</dbReference>
<evidence type="ECO:0000256" key="8">
    <source>
        <dbReference type="PIRSR" id="PIRSR000232-1"/>
    </source>
</evidence>
<dbReference type="InterPro" id="IPR052530">
    <property type="entry name" value="NAD(P)H_nitroreductase"/>
</dbReference>
<gene>
    <name evidence="10" type="ORF">C7451_101158</name>
</gene>
<feature type="domain" description="Nitroreductase" evidence="9">
    <location>
        <begin position="15"/>
        <end position="171"/>
    </location>
</feature>
<dbReference type="Proteomes" id="UP000248014">
    <property type="component" value="Unassembled WGS sequence"/>
</dbReference>
<dbReference type="InterPro" id="IPR026021">
    <property type="entry name" value="YdjA-like"/>
</dbReference>
<dbReference type="Gene3D" id="3.40.109.10">
    <property type="entry name" value="NADH Oxidase"/>
    <property type="match status" value="1"/>
</dbReference>
<evidence type="ECO:0000259" key="9">
    <source>
        <dbReference type="Pfam" id="PF00881"/>
    </source>
</evidence>
<proteinExistence type="inferred from homology"/>
<comment type="similarity">
    <text evidence="1 7">Belongs to the nitroreductase family.</text>
</comment>
<evidence type="ECO:0000256" key="2">
    <source>
        <dbReference type="ARBA" id="ARBA00022630"/>
    </source>
</evidence>
<protein>
    <recommendedName>
        <fullName evidence="7">Putative NAD(P)H nitroreductase</fullName>
        <ecNumber evidence="7">1.-.-.-</ecNumber>
    </recommendedName>
</protein>
<evidence type="ECO:0000313" key="11">
    <source>
        <dbReference type="Proteomes" id="UP000248014"/>
    </source>
</evidence>
<evidence type="ECO:0000313" key="10">
    <source>
        <dbReference type="EMBL" id="PXW79096.1"/>
    </source>
</evidence>
<comment type="cofactor">
    <cofactor evidence="8">
        <name>FMN</name>
        <dbReference type="ChEBI" id="CHEBI:58210"/>
    </cofactor>
    <text evidence="8">Binds 1 FMN per subunit.</text>
</comment>